<feature type="transmembrane region" description="Helical" evidence="2">
    <location>
        <begin position="286"/>
        <end position="304"/>
    </location>
</feature>
<feature type="transmembrane region" description="Helical" evidence="2">
    <location>
        <begin position="102"/>
        <end position="121"/>
    </location>
</feature>
<feature type="region of interest" description="Disordered" evidence="1">
    <location>
        <begin position="1"/>
        <end position="24"/>
    </location>
</feature>
<dbReference type="SUPFAM" id="SSF52266">
    <property type="entry name" value="SGNH hydrolase"/>
    <property type="match status" value="1"/>
</dbReference>
<keyword evidence="6" id="KW-1185">Reference proteome</keyword>
<evidence type="ECO:0000259" key="3">
    <source>
        <dbReference type="Pfam" id="PF01757"/>
    </source>
</evidence>
<sequence>MTRTSYTTAAGPPAFPTLNSAPASTPPSLHANYRADIDGLRAIAVVAVVIHHAFPELLPGGFVGVDVFFVISGYLISTIILQGLQRGRFSFAGFYVRRVKRIFPALLLVLATTMVMDWFQLIPTDYAELGKHLLGGATFVSNFLLWQEAGYFDTESHSKPLLHLWSLAIEEQFYLLWPLALYLLHRWRLSAMRSIAVILVLSFAVNLALVWEHPTAAFFNPAARVWELMLGALLAAVHLHPAGWRGLLGRIASVENPTPSLTAPVMAWSGALLLVLGFALVNPERAFPGAWALLPTLGTVLLIATGPHTRLNRTLLANRPMVWVGLISYPLYLWHWPLLTFAHLRAGETPVWTTQLAWVALSVLLAWLTYRLIEKPVRFGPFNPRAISAALCTAMVGVAVAGTTIQQREGFEERYPQTVRELLTRSGLKAVTQGWRLKDCMLEFEHPASDYKDFCIEEKRPLVFLWGDSHAGSLYPGFKALQDGGQYDFGIGERSSAGCPPVLGPEARPLCGSLNDNAIEAIRQSKPDVVLLYAIWHHPRYDISTLEATVDEIKRAGVPRVVLLGAVPYWDTSLPRVLISEWEKGPVTRPPPLRLNRRLDPRVDEMAQQLRARAEAMGIEFISGMDYFCNKGGCLTRLHAGATEPLSYDYGHLAPAAVRYFAEQLALKILPAR</sequence>
<feature type="transmembrane region" description="Helical" evidence="2">
    <location>
        <begin position="162"/>
        <end position="184"/>
    </location>
</feature>
<evidence type="ECO:0000313" key="6">
    <source>
        <dbReference type="Proteomes" id="UP001265700"/>
    </source>
</evidence>
<keyword evidence="2" id="KW-1133">Transmembrane helix</keyword>
<dbReference type="EMBL" id="JAVDWU010000001">
    <property type="protein sequence ID" value="MDR7148361.1"/>
    <property type="molecule type" value="Genomic_DNA"/>
</dbReference>
<keyword evidence="2" id="KW-0812">Transmembrane</keyword>
<dbReference type="Pfam" id="PF01757">
    <property type="entry name" value="Acyl_transf_3"/>
    <property type="match status" value="1"/>
</dbReference>
<feature type="transmembrane region" description="Helical" evidence="2">
    <location>
        <begin position="191"/>
        <end position="211"/>
    </location>
</feature>
<evidence type="ECO:0000259" key="4">
    <source>
        <dbReference type="Pfam" id="PF19040"/>
    </source>
</evidence>
<evidence type="ECO:0000256" key="2">
    <source>
        <dbReference type="SAM" id="Phobius"/>
    </source>
</evidence>
<dbReference type="Pfam" id="PF19040">
    <property type="entry name" value="SGNH"/>
    <property type="match status" value="1"/>
</dbReference>
<dbReference type="Proteomes" id="UP001265700">
    <property type="component" value="Unassembled WGS sequence"/>
</dbReference>
<evidence type="ECO:0000313" key="5">
    <source>
        <dbReference type="EMBL" id="MDR7148361.1"/>
    </source>
</evidence>
<dbReference type="InterPro" id="IPR043968">
    <property type="entry name" value="SGNH"/>
</dbReference>
<protein>
    <submittedName>
        <fullName evidence="5">Peptidoglycan/LPS O-acetylase OafA/YrhL</fullName>
    </submittedName>
</protein>
<feature type="domain" description="Acyltransferase 3" evidence="3">
    <location>
        <begin position="35"/>
        <end position="371"/>
    </location>
</feature>
<keyword evidence="2" id="KW-0472">Membrane</keyword>
<feature type="transmembrane region" description="Helical" evidence="2">
    <location>
        <begin position="355"/>
        <end position="373"/>
    </location>
</feature>
<feature type="transmembrane region" description="Helical" evidence="2">
    <location>
        <begin position="61"/>
        <end position="81"/>
    </location>
</feature>
<dbReference type="InterPro" id="IPR002656">
    <property type="entry name" value="Acyl_transf_3_dom"/>
</dbReference>
<proteinExistence type="predicted"/>
<name>A0ABU1WGF9_9BURK</name>
<dbReference type="PANTHER" id="PTHR23028:SF53">
    <property type="entry name" value="ACYL_TRANSF_3 DOMAIN-CONTAINING PROTEIN"/>
    <property type="match status" value="1"/>
</dbReference>
<feature type="transmembrane region" description="Helical" evidence="2">
    <location>
        <begin position="385"/>
        <end position="405"/>
    </location>
</feature>
<accession>A0ABU1WGF9</accession>
<feature type="transmembrane region" description="Helical" evidence="2">
    <location>
        <begin position="261"/>
        <end position="280"/>
    </location>
</feature>
<feature type="domain" description="SGNH" evidence="4">
    <location>
        <begin position="451"/>
        <end position="665"/>
    </location>
</feature>
<dbReference type="InterPro" id="IPR050879">
    <property type="entry name" value="Acyltransferase_3"/>
</dbReference>
<feature type="transmembrane region" description="Helical" evidence="2">
    <location>
        <begin position="223"/>
        <end position="240"/>
    </location>
</feature>
<organism evidence="5 6">
    <name type="scientific">Hydrogenophaga palleronii</name>
    <dbReference type="NCBI Taxonomy" id="65655"/>
    <lineage>
        <taxon>Bacteria</taxon>
        <taxon>Pseudomonadati</taxon>
        <taxon>Pseudomonadota</taxon>
        <taxon>Betaproteobacteria</taxon>
        <taxon>Burkholderiales</taxon>
        <taxon>Comamonadaceae</taxon>
        <taxon>Hydrogenophaga</taxon>
    </lineage>
</organism>
<evidence type="ECO:0000256" key="1">
    <source>
        <dbReference type="SAM" id="MobiDB-lite"/>
    </source>
</evidence>
<reference evidence="5 6" key="1">
    <citation type="submission" date="2023-07" db="EMBL/GenBank/DDBJ databases">
        <title>Sorghum-associated microbial communities from plants grown in Nebraska, USA.</title>
        <authorList>
            <person name="Schachtman D."/>
        </authorList>
    </citation>
    <scope>NUCLEOTIDE SEQUENCE [LARGE SCALE GENOMIC DNA]</scope>
    <source>
        <strain evidence="5 6">4249</strain>
    </source>
</reference>
<comment type="caution">
    <text evidence="5">The sequence shown here is derived from an EMBL/GenBank/DDBJ whole genome shotgun (WGS) entry which is preliminary data.</text>
</comment>
<gene>
    <name evidence="5" type="ORF">J2W49_000289</name>
</gene>
<feature type="transmembrane region" description="Helical" evidence="2">
    <location>
        <begin position="316"/>
        <end position="335"/>
    </location>
</feature>
<dbReference type="PANTHER" id="PTHR23028">
    <property type="entry name" value="ACETYLTRANSFERASE"/>
    <property type="match status" value="1"/>
</dbReference>